<keyword evidence="4" id="KW-0732">Signal</keyword>
<accession>A0A9Q1F649</accession>
<dbReference type="Proteomes" id="UP001152622">
    <property type="component" value="Chromosome 8"/>
</dbReference>
<evidence type="ECO:0000256" key="3">
    <source>
        <dbReference type="ARBA" id="ARBA00022525"/>
    </source>
</evidence>
<gene>
    <name evidence="7" type="ORF">SKAU_G00232410</name>
</gene>
<name>A0A9Q1F649_SYNKA</name>
<comment type="caution">
    <text evidence="7">The sequence shown here is derived from an EMBL/GenBank/DDBJ whole genome shotgun (WGS) entry which is preliminary data.</text>
</comment>
<dbReference type="GO" id="GO:0005576">
    <property type="term" value="C:extracellular region"/>
    <property type="evidence" value="ECO:0007669"/>
    <property type="project" value="UniProtKB-SubCell"/>
</dbReference>
<keyword evidence="3" id="KW-0964">Secreted</keyword>
<proteinExistence type="inferred from homology"/>
<feature type="region of interest" description="Disordered" evidence="5">
    <location>
        <begin position="184"/>
        <end position="245"/>
    </location>
</feature>
<protein>
    <recommendedName>
        <fullName evidence="6">FAM69 protein-kinase domain-containing protein</fullName>
    </recommendedName>
</protein>
<feature type="compositionally biased region" description="Basic residues" evidence="5">
    <location>
        <begin position="193"/>
        <end position="204"/>
    </location>
</feature>
<dbReference type="PANTHER" id="PTHR32073:SF8">
    <property type="entry name" value="DIVERGENT PROTEIN KINASE DOMAIN 2B"/>
    <property type="match status" value="1"/>
</dbReference>
<dbReference type="EMBL" id="JAINUF010000008">
    <property type="protein sequence ID" value="KAJ8351765.1"/>
    <property type="molecule type" value="Genomic_DNA"/>
</dbReference>
<reference evidence="7" key="1">
    <citation type="journal article" date="2023" name="Science">
        <title>Genome structures resolve the early diversification of teleost fishes.</title>
        <authorList>
            <person name="Parey E."/>
            <person name="Louis A."/>
            <person name="Montfort J."/>
            <person name="Bouchez O."/>
            <person name="Roques C."/>
            <person name="Iampietro C."/>
            <person name="Lluch J."/>
            <person name="Castinel A."/>
            <person name="Donnadieu C."/>
            <person name="Desvignes T."/>
            <person name="Floi Bucao C."/>
            <person name="Jouanno E."/>
            <person name="Wen M."/>
            <person name="Mejri S."/>
            <person name="Dirks R."/>
            <person name="Jansen H."/>
            <person name="Henkel C."/>
            <person name="Chen W.J."/>
            <person name="Zahm M."/>
            <person name="Cabau C."/>
            <person name="Klopp C."/>
            <person name="Thompson A.W."/>
            <person name="Robinson-Rechavi M."/>
            <person name="Braasch I."/>
            <person name="Lecointre G."/>
            <person name="Bobe J."/>
            <person name="Postlethwait J.H."/>
            <person name="Berthelot C."/>
            <person name="Roest Crollius H."/>
            <person name="Guiguen Y."/>
        </authorList>
    </citation>
    <scope>NUCLEOTIDE SEQUENCE</scope>
    <source>
        <strain evidence="7">WJC10195</strain>
    </source>
</reference>
<dbReference type="AlphaFoldDB" id="A0A9Q1F649"/>
<keyword evidence="8" id="KW-1185">Reference proteome</keyword>
<dbReference type="OrthoDB" id="10035316at2759"/>
<dbReference type="Pfam" id="PF12260">
    <property type="entry name" value="PIP49_C"/>
    <property type="match status" value="1"/>
</dbReference>
<evidence type="ECO:0000256" key="1">
    <source>
        <dbReference type="ARBA" id="ARBA00004613"/>
    </source>
</evidence>
<comment type="similarity">
    <text evidence="2">Belongs to the DIPK family.</text>
</comment>
<dbReference type="InterPro" id="IPR022049">
    <property type="entry name" value="FAM69_kinase_dom"/>
</dbReference>
<evidence type="ECO:0000256" key="2">
    <source>
        <dbReference type="ARBA" id="ARBA00006338"/>
    </source>
</evidence>
<comment type="subcellular location">
    <subcellularLocation>
        <location evidence="1">Secreted</location>
    </subcellularLocation>
</comment>
<evidence type="ECO:0000259" key="6">
    <source>
        <dbReference type="Pfam" id="PF12260"/>
    </source>
</evidence>
<dbReference type="PANTHER" id="PTHR32073">
    <property type="entry name" value="GH11358P"/>
    <property type="match status" value="1"/>
</dbReference>
<evidence type="ECO:0000313" key="7">
    <source>
        <dbReference type="EMBL" id="KAJ8351765.1"/>
    </source>
</evidence>
<evidence type="ECO:0000313" key="8">
    <source>
        <dbReference type="Proteomes" id="UP001152622"/>
    </source>
</evidence>
<feature type="domain" description="FAM69 protein-kinase" evidence="6">
    <location>
        <begin position="24"/>
        <end position="182"/>
    </location>
</feature>
<sequence>MPKLLTPGSVQMKHFTERDKLRLLYTLAVNQHPLLLQMFPGTEGWPFPKYYGSCGRMMVWASTRPIRNAYGSTLETRADIAYQLLHITQGLSSNSLRFLLYYTRVTEDMFATYEDGKLFIVDASTIGIIDQLEGVPPEPKREERRDVFSCLSTSCDCPPPCSYVRPSQSFALLCRDLLPKLLTPQGRAGGTSPRRRGPAARGLRRPGADGRERRGRSPPSDGPAETAAAVQPTVRIPLPRMQVWR</sequence>
<organism evidence="7 8">
    <name type="scientific">Synaphobranchus kaupii</name>
    <name type="common">Kaup's arrowtooth eel</name>
    <dbReference type="NCBI Taxonomy" id="118154"/>
    <lineage>
        <taxon>Eukaryota</taxon>
        <taxon>Metazoa</taxon>
        <taxon>Chordata</taxon>
        <taxon>Craniata</taxon>
        <taxon>Vertebrata</taxon>
        <taxon>Euteleostomi</taxon>
        <taxon>Actinopterygii</taxon>
        <taxon>Neopterygii</taxon>
        <taxon>Teleostei</taxon>
        <taxon>Anguilliformes</taxon>
        <taxon>Synaphobranchidae</taxon>
        <taxon>Synaphobranchus</taxon>
    </lineage>
</organism>
<dbReference type="InterPro" id="IPR020519">
    <property type="entry name" value="DIPK2A/B"/>
</dbReference>
<evidence type="ECO:0000256" key="5">
    <source>
        <dbReference type="SAM" id="MobiDB-lite"/>
    </source>
</evidence>
<evidence type="ECO:0000256" key="4">
    <source>
        <dbReference type="ARBA" id="ARBA00022729"/>
    </source>
</evidence>